<dbReference type="InterPro" id="IPR008620">
    <property type="entry name" value="FixH"/>
</dbReference>
<keyword evidence="1" id="KW-1133">Transmembrane helix</keyword>
<dbReference type="AlphaFoldDB" id="A0A7C9ITX5"/>
<dbReference type="InterPro" id="IPR018037">
    <property type="entry name" value="FixH_proteobacterial"/>
</dbReference>
<sequence>MSERQITGRQVFFVTASAFAVIIAVNMTMAFKAVSTFPGLEVKNSYVASQSFDARRAAQEALGWDVALGHENGTLSLAITDADGRPVRANDLSLLIGRKTTSGQDQTPEMTYSGGQYSAPVDLASGHWTVRLKATAPDGTPYEKRLALYVPR</sequence>
<dbReference type="RefSeq" id="WP_160765056.1">
    <property type="nucleotide sequence ID" value="NZ_WUPT01000002.1"/>
</dbReference>
<comment type="caution">
    <text evidence="2">The sequence shown here is derived from an EMBL/GenBank/DDBJ whole genome shotgun (WGS) entry which is preliminary data.</text>
</comment>
<dbReference type="PIRSF" id="PIRSF011386">
    <property type="entry name" value="FixH"/>
    <property type="match status" value="1"/>
</dbReference>
<keyword evidence="1" id="KW-0812">Transmembrane</keyword>
<evidence type="ECO:0000313" key="3">
    <source>
        <dbReference type="Proteomes" id="UP000480350"/>
    </source>
</evidence>
<feature type="transmembrane region" description="Helical" evidence="1">
    <location>
        <begin position="12"/>
        <end position="31"/>
    </location>
</feature>
<reference evidence="2 3" key="1">
    <citation type="submission" date="2019-12" db="EMBL/GenBank/DDBJ databases">
        <authorList>
            <person name="Lee S.D."/>
        </authorList>
    </citation>
    <scope>NUCLEOTIDE SEQUENCE [LARGE SCALE GENOMIC DNA]</scope>
    <source>
        <strain evidence="2 3">GH1-50</strain>
    </source>
</reference>
<proteinExistence type="predicted"/>
<reference evidence="2 3" key="2">
    <citation type="submission" date="2020-03" db="EMBL/GenBank/DDBJ databases">
        <title>Kangsaoukella pontilimi gen. nov., sp. nov., a new member of the family Rhodobacteraceae isolated from a tidal mudflat.</title>
        <authorList>
            <person name="Kim I.S."/>
        </authorList>
    </citation>
    <scope>NUCLEOTIDE SEQUENCE [LARGE SCALE GENOMIC DNA]</scope>
    <source>
        <strain evidence="2 3">GH1-50</strain>
    </source>
</reference>
<evidence type="ECO:0000313" key="2">
    <source>
        <dbReference type="EMBL" id="MXQ09205.1"/>
    </source>
</evidence>
<gene>
    <name evidence="2" type="ORF">GQ651_15270</name>
</gene>
<accession>A0A7C9ITX5</accession>
<protein>
    <submittedName>
        <fullName evidence="2">Nitrogen fixation protein FixH</fullName>
    </submittedName>
</protein>
<dbReference type="EMBL" id="WUPT01000002">
    <property type="protein sequence ID" value="MXQ09205.1"/>
    <property type="molecule type" value="Genomic_DNA"/>
</dbReference>
<keyword evidence="1" id="KW-0472">Membrane</keyword>
<evidence type="ECO:0000256" key="1">
    <source>
        <dbReference type="SAM" id="Phobius"/>
    </source>
</evidence>
<name>A0A7C9ITX5_9RHOB</name>
<keyword evidence="3" id="KW-1185">Reference proteome</keyword>
<dbReference type="Pfam" id="PF05751">
    <property type="entry name" value="FixH"/>
    <property type="match status" value="1"/>
</dbReference>
<dbReference type="Proteomes" id="UP000480350">
    <property type="component" value="Unassembled WGS sequence"/>
</dbReference>
<organism evidence="2 3">
    <name type="scientific">Kangsaoukella pontilimi</name>
    <dbReference type="NCBI Taxonomy" id="2691042"/>
    <lineage>
        <taxon>Bacteria</taxon>
        <taxon>Pseudomonadati</taxon>
        <taxon>Pseudomonadota</taxon>
        <taxon>Alphaproteobacteria</taxon>
        <taxon>Rhodobacterales</taxon>
        <taxon>Paracoccaceae</taxon>
        <taxon>Kangsaoukella</taxon>
    </lineage>
</organism>